<evidence type="ECO:0000313" key="1">
    <source>
        <dbReference type="EMBL" id="AUO19469.1"/>
    </source>
</evidence>
<accession>A0A2K9P3Q1</accession>
<dbReference type="Proteomes" id="UP000235589">
    <property type="component" value="Chromosome"/>
</dbReference>
<dbReference type="EMBL" id="CP020991">
    <property type="protein sequence ID" value="AUO19469.1"/>
    <property type="molecule type" value="Genomic_DNA"/>
</dbReference>
<reference evidence="1 2" key="1">
    <citation type="submission" date="2017-04" db="EMBL/GenBank/DDBJ databases">
        <title>Monoglobus pectinilyticus 14 draft genome.</title>
        <authorList>
            <person name="Kim C."/>
            <person name="Rosendale D.I."/>
            <person name="Kelly W.J."/>
            <person name="Tannock G.W."/>
            <person name="Patchett M.L."/>
            <person name="Jordens J.Z."/>
        </authorList>
    </citation>
    <scope>NUCLEOTIDE SEQUENCE [LARGE SCALE GENOMIC DNA]</scope>
    <source>
        <strain evidence="1 2">14</strain>
    </source>
</reference>
<sequence>MTKYTWNPWHGCHKISAGCANCYMFRSDSGRDIDSNTVRKTSSFNRPVSRDKYGSYKLKSGAEVGLCFTSDFLIDEADKWRDEAWDMIRERFDLNFLFITKRINRLADVAPDDWGDGYDNVAIGCTCENQEMADKRLPVFLSFPIAERYIICEPLLGPIDLKEYLLPEKISEVIVGGESGNEARVCDYDWVFDIRNQCIEAGVDFSFHQTGARLRKNGKVYRILRRHQHSQAKKAAITFRRKKV</sequence>
<evidence type="ECO:0000313" key="2">
    <source>
        <dbReference type="Proteomes" id="UP000235589"/>
    </source>
</evidence>
<dbReference type="OrthoDB" id="9787478at2"/>
<dbReference type="GeneID" id="98062708"/>
<proteinExistence type="predicted"/>
<dbReference type="RefSeq" id="WP_102365673.1">
    <property type="nucleotide sequence ID" value="NZ_CP020991.1"/>
</dbReference>
<dbReference type="InterPro" id="IPR011101">
    <property type="entry name" value="DUF5131"/>
</dbReference>
<dbReference type="KEGG" id="mpec:B9O19_01308"/>
<dbReference type="Pfam" id="PF07505">
    <property type="entry name" value="DUF5131"/>
    <property type="match status" value="1"/>
</dbReference>
<keyword evidence="2" id="KW-1185">Reference proteome</keyword>
<protein>
    <submittedName>
        <fullName evidence="1">Bacteriophage protein gp37</fullName>
    </submittedName>
</protein>
<organism evidence="1 2">
    <name type="scientific">Monoglobus pectinilyticus</name>
    <dbReference type="NCBI Taxonomy" id="1981510"/>
    <lineage>
        <taxon>Bacteria</taxon>
        <taxon>Bacillati</taxon>
        <taxon>Bacillota</taxon>
        <taxon>Clostridia</taxon>
        <taxon>Monoglobales</taxon>
        <taxon>Monoglobaceae</taxon>
        <taxon>Monoglobus</taxon>
    </lineage>
</organism>
<name>A0A2K9P3Q1_9FIRM</name>
<dbReference type="AlphaFoldDB" id="A0A2K9P3Q1"/>
<gene>
    <name evidence="1" type="ORF">B9O19_01308</name>
</gene>